<feature type="transmembrane region" description="Helical" evidence="1">
    <location>
        <begin position="97"/>
        <end position="117"/>
    </location>
</feature>
<reference evidence="3" key="1">
    <citation type="submission" date="2020-07" db="EMBL/GenBank/DDBJ databases">
        <authorList>
            <person name="Partida-Martinez L."/>
            <person name="Huntemann M."/>
            <person name="Clum A."/>
            <person name="Wang J."/>
            <person name="Palaniappan K."/>
            <person name="Ritter S."/>
            <person name="Chen I.-M."/>
            <person name="Stamatis D."/>
            <person name="Reddy T."/>
            <person name="O'Malley R."/>
            <person name="Daum C."/>
            <person name="Shapiro N."/>
            <person name="Ivanova N."/>
            <person name="Kyrpides N."/>
            <person name="Woyke T."/>
        </authorList>
    </citation>
    <scope>NUCLEOTIDE SEQUENCE [LARGE SCALE GENOMIC DNA]</scope>
    <source>
        <strain evidence="3">AT2.8</strain>
    </source>
</reference>
<evidence type="ECO:0000256" key="1">
    <source>
        <dbReference type="SAM" id="Phobius"/>
    </source>
</evidence>
<feature type="transmembrane region" description="Helical" evidence="1">
    <location>
        <begin position="5"/>
        <end position="20"/>
    </location>
</feature>
<evidence type="ECO:0000313" key="3">
    <source>
        <dbReference type="Proteomes" id="UP000548423"/>
    </source>
</evidence>
<keyword evidence="1" id="KW-1133">Transmembrane helix</keyword>
<dbReference type="AlphaFoldDB" id="A0A852TGB7"/>
<keyword evidence="1" id="KW-0472">Membrane</keyword>
<dbReference type="Proteomes" id="UP000548423">
    <property type="component" value="Unassembled WGS sequence"/>
</dbReference>
<reference evidence="3" key="2">
    <citation type="submission" date="2020-08" db="EMBL/GenBank/DDBJ databases">
        <title>The Agave Microbiome: Exploring the role of microbial communities in plant adaptations to desert environments.</title>
        <authorList>
            <person name="Partida-Martinez L.P."/>
        </authorList>
    </citation>
    <scope>NUCLEOTIDE SEQUENCE [LARGE SCALE GENOMIC DNA]</scope>
    <source>
        <strain evidence="3">AT2.8</strain>
    </source>
</reference>
<sequence>MALSIIIYLAWLGITILYAMKKPFSKIEISAIIFFIFIIDINRSWITNDELKYITYSNVPLNFSAYIIHRTFITPFYIVIGMNSIPRNSSIVMKISAILISSFVLVLIKIVLLSFDVVHFHQWNLIYDYLYYILLHLLGYFILYCYNSFVLKGAKN</sequence>
<organism evidence="2 3">
    <name type="scientific">Neobacillus niacini</name>
    <dbReference type="NCBI Taxonomy" id="86668"/>
    <lineage>
        <taxon>Bacteria</taxon>
        <taxon>Bacillati</taxon>
        <taxon>Bacillota</taxon>
        <taxon>Bacilli</taxon>
        <taxon>Bacillales</taxon>
        <taxon>Bacillaceae</taxon>
        <taxon>Neobacillus</taxon>
    </lineage>
</organism>
<accession>A0A852TGB7</accession>
<feature type="transmembrane region" description="Helical" evidence="1">
    <location>
        <begin position="27"/>
        <end position="46"/>
    </location>
</feature>
<comment type="caution">
    <text evidence="2">The sequence shown here is derived from an EMBL/GenBank/DDBJ whole genome shotgun (WGS) entry which is preliminary data.</text>
</comment>
<feature type="transmembrane region" description="Helical" evidence="1">
    <location>
        <begin position="66"/>
        <end position="85"/>
    </location>
</feature>
<gene>
    <name evidence="2" type="ORF">F4694_003954</name>
</gene>
<protein>
    <submittedName>
        <fullName evidence="2">Uncharacterized protein</fullName>
    </submittedName>
</protein>
<name>A0A852TGB7_9BACI</name>
<dbReference type="EMBL" id="JACCBX010000008">
    <property type="protein sequence ID" value="NYE07169.1"/>
    <property type="molecule type" value="Genomic_DNA"/>
</dbReference>
<proteinExistence type="predicted"/>
<feature type="transmembrane region" description="Helical" evidence="1">
    <location>
        <begin position="129"/>
        <end position="151"/>
    </location>
</feature>
<keyword evidence="1" id="KW-0812">Transmembrane</keyword>
<evidence type="ECO:0000313" key="2">
    <source>
        <dbReference type="EMBL" id="NYE07169.1"/>
    </source>
</evidence>